<dbReference type="PANTHER" id="PTHR10644">
    <property type="entry name" value="DNA REPAIR/RNA PROCESSING CPSF FAMILY"/>
    <property type="match status" value="1"/>
</dbReference>
<dbReference type="InterPro" id="IPR050358">
    <property type="entry name" value="RSE1/DDB1/CFT1"/>
</dbReference>
<evidence type="ECO:0000313" key="3">
    <source>
        <dbReference type="Proteomes" id="UP000054560"/>
    </source>
</evidence>
<dbReference type="STRING" id="667725.A0A0L0F4S1"/>
<dbReference type="RefSeq" id="XP_014145483.1">
    <property type="nucleotide sequence ID" value="XM_014290008.1"/>
</dbReference>
<dbReference type="AlphaFoldDB" id="A0A0L0F4S1"/>
<evidence type="ECO:0000313" key="2">
    <source>
        <dbReference type="EMBL" id="KNC71581.1"/>
    </source>
</evidence>
<dbReference type="eggNOG" id="KOG1897">
    <property type="taxonomic scope" value="Eukaryota"/>
</dbReference>
<gene>
    <name evidence="2" type="ORF">SARC_15878</name>
</gene>
<sequence length="146" mass="16448">MQHELSVIISKGSYLEVFTVGEDGLDAFLNVNIYGRIAILKLFRPLHEKKDLLLIVTENYQFCVVKYDEASKEIKTHATGDVRDRVGRPADAGILGLIDPLCRMIGLRMYNGVFKVIPVSKKGHFDTAYNVRLEEIGIIDIVFLHG</sequence>
<dbReference type="Proteomes" id="UP000054560">
    <property type="component" value="Unassembled WGS sequence"/>
</dbReference>
<keyword evidence="3" id="KW-1185">Reference proteome</keyword>
<dbReference type="EMBL" id="KQ248512">
    <property type="protein sequence ID" value="KNC71581.1"/>
    <property type="molecule type" value="Genomic_DNA"/>
</dbReference>
<evidence type="ECO:0000259" key="1">
    <source>
        <dbReference type="Pfam" id="PF10433"/>
    </source>
</evidence>
<dbReference type="OrthoDB" id="433457at2759"/>
<dbReference type="InterPro" id="IPR018846">
    <property type="entry name" value="Beta-prop_RSE1/DDB1/CPSF1_1st"/>
</dbReference>
<proteinExistence type="predicted"/>
<accession>A0A0L0F4S1</accession>
<feature type="domain" description="RSE1/DDB1/CPSF1 first beta-propeller" evidence="1">
    <location>
        <begin position="4"/>
        <end position="145"/>
    </location>
</feature>
<name>A0A0L0F4S1_9EUKA</name>
<reference evidence="2 3" key="1">
    <citation type="submission" date="2011-02" db="EMBL/GenBank/DDBJ databases">
        <title>The Genome Sequence of Sphaeroforma arctica JP610.</title>
        <authorList>
            <consortium name="The Broad Institute Genome Sequencing Platform"/>
            <person name="Russ C."/>
            <person name="Cuomo C."/>
            <person name="Young S.K."/>
            <person name="Zeng Q."/>
            <person name="Gargeya S."/>
            <person name="Alvarado L."/>
            <person name="Berlin A."/>
            <person name="Chapman S.B."/>
            <person name="Chen Z."/>
            <person name="Freedman E."/>
            <person name="Gellesch M."/>
            <person name="Goldberg J."/>
            <person name="Griggs A."/>
            <person name="Gujja S."/>
            <person name="Heilman E."/>
            <person name="Heiman D."/>
            <person name="Howarth C."/>
            <person name="Mehta T."/>
            <person name="Neiman D."/>
            <person name="Pearson M."/>
            <person name="Roberts A."/>
            <person name="Saif S."/>
            <person name="Shea T."/>
            <person name="Shenoy N."/>
            <person name="Sisk P."/>
            <person name="Stolte C."/>
            <person name="Sykes S."/>
            <person name="White J."/>
            <person name="Yandava C."/>
            <person name="Burger G."/>
            <person name="Gray M.W."/>
            <person name="Holland P.W.H."/>
            <person name="King N."/>
            <person name="Lang F.B.F."/>
            <person name="Roger A.J."/>
            <person name="Ruiz-Trillo I."/>
            <person name="Haas B."/>
            <person name="Nusbaum C."/>
            <person name="Birren B."/>
        </authorList>
    </citation>
    <scope>NUCLEOTIDE SEQUENCE [LARGE SCALE GENOMIC DNA]</scope>
    <source>
        <strain evidence="2 3">JP610</strain>
    </source>
</reference>
<dbReference type="Pfam" id="PF10433">
    <property type="entry name" value="Beta-prop_RSE1_1st"/>
    <property type="match status" value="1"/>
</dbReference>
<dbReference type="InterPro" id="IPR015943">
    <property type="entry name" value="WD40/YVTN_repeat-like_dom_sf"/>
</dbReference>
<dbReference type="Gene3D" id="2.130.10.10">
    <property type="entry name" value="YVTN repeat-like/Quinoprotein amine dehydrogenase"/>
    <property type="match status" value="1"/>
</dbReference>
<dbReference type="GeneID" id="25916382"/>
<protein>
    <recommendedName>
        <fullName evidence="1">RSE1/DDB1/CPSF1 first beta-propeller domain-containing protein</fullName>
    </recommendedName>
</protein>
<organism evidence="2 3">
    <name type="scientific">Sphaeroforma arctica JP610</name>
    <dbReference type="NCBI Taxonomy" id="667725"/>
    <lineage>
        <taxon>Eukaryota</taxon>
        <taxon>Ichthyosporea</taxon>
        <taxon>Ichthyophonida</taxon>
        <taxon>Sphaeroforma</taxon>
    </lineage>
</organism>